<name>A0A167WS33_9HYPO</name>
<feature type="region of interest" description="Disordered" evidence="1">
    <location>
        <begin position="307"/>
        <end position="346"/>
    </location>
</feature>
<feature type="compositionally biased region" description="Low complexity" evidence="1">
    <location>
        <begin position="330"/>
        <end position="346"/>
    </location>
</feature>
<dbReference type="OrthoDB" id="496981at2759"/>
<dbReference type="GO" id="GO:0016791">
    <property type="term" value="F:phosphatase activity"/>
    <property type="evidence" value="ECO:0007669"/>
    <property type="project" value="TreeGrafter"/>
</dbReference>
<proteinExistence type="predicted"/>
<dbReference type="GO" id="GO:0005737">
    <property type="term" value="C:cytoplasm"/>
    <property type="evidence" value="ECO:0007669"/>
    <property type="project" value="TreeGrafter"/>
</dbReference>
<comment type="caution">
    <text evidence="2">The sequence shown here is derived from an EMBL/GenBank/DDBJ whole genome shotgun (WGS) entry which is preliminary data.</text>
</comment>
<dbReference type="InterPro" id="IPR013078">
    <property type="entry name" value="His_Pase_superF_clade-1"/>
</dbReference>
<protein>
    <submittedName>
        <fullName evidence="2">Histidine phosphatase superfamily, clade-1</fullName>
    </submittedName>
</protein>
<dbReference type="Proteomes" id="UP000078544">
    <property type="component" value="Unassembled WGS sequence"/>
</dbReference>
<gene>
    <name evidence="2" type="ORF">AAL_07847</name>
</gene>
<dbReference type="InterPro" id="IPR050275">
    <property type="entry name" value="PGM_Phosphatase"/>
</dbReference>
<dbReference type="PANTHER" id="PTHR48100">
    <property type="entry name" value="BROAD-SPECIFICITY PHOSPHATASE YOR283W-RELATED"/>
    <property type="match status" value="1"/>
</dbReference>
<dbReference type="CDD" id="cd07040">
    <property type="entry name" value="HP"/>
    <property type="match status" value="1"/>
</dbReference>
<dbReference type="Gene3D" id="3.40.50.1240">
    <property type="entry name" value="Phosphoglycerate mutase-like"/>
    <property type="match status" value="1"/>
</dbReference>
<evidence type="ECO:0000313" key="3">
    <source>
        <dbReference type="Proteomes" id="UP000078544"/>
    </source>
</evidence>
<organism evidence="2 3">
    <name type="scientific">Moelleriella libera RCEF 2490</name>
    <dbReference type="NCBI Taxonomy" id="1081109"/>
    <lineage>
        <taxon>Eukaryota</taxon>
        <taxon>Fungi</taxon>
        <taxon>Dikarya</taxon>
        <taxon>Ascomycota</taxon>
        <taxon>Pezizomycotina</taxon>
        <taxon>Sordariomycetes</taxon>
        <taxon>Hypocreomycetidae</taxon>
        <taxon>Hypocreales</taxon>
        <taxon>Clavicipitaceae</taxon>
        <taxon>Moelleriella</taxon>
    </lineage>
</organism>
<dbReference type="Pfam" id="PF00300">
    <property type="entry name" value="His_Phos_1"/>
    <property type="match status" value="1"/>
</dbReference>
<reference evidence="2 3" key="1">
    <citation type="journal article" date="2016" name="Genome Biol. Evol.">
        <title>Divergent and convergent evolution of fungal pathogenicity.</title>
        <authorList>
            <person name="Shang Y."/>
            <person name="Xiao G."/>
            <person name="Zheng P."/>
            <person name="Cen K."/>
            <person name="Zhan S."/>
            <person name="Wang C."/>
        </authorList>
    </citation>
    <scope>NUCLEOTIDE SEQUENCE [LARGE SCALE GENOMIC DNA]</scope>
    <source>
        <strain evidence="2 3">RCEF 2490</strain>
    </source>
</reference>
<evidence type="ECO:0000256" key="1">
    <source>
        <dbReference type="SAM" id="MobiDB-lite"/>
    </source>
</evidence>
<dbReference type="InterPro" id="IPR029033">
    <property type="entry name" value="His_PPase_superfam"/>
</dbReference>
<keyword evidence="3" id="KW-1185">Reference proteome</keyword>
<dbReference type="SMART" id="SM00855">
    <property type="entry name" value="PGAM"/>
    <property type="match status" value="1"/>
</dbReference>
<evidence type="ECO:0000313" key="2">
    <source>
        <dbReference type="EMBL" id="KZZ89199.1"/>
    </source>
</evidence>
<sequence>MSTDWSEARNKTIRYTAVGGYFLQDDPATNATGFDYAQTNFGLIDREYPSDAEYDPRGSKSQWERFRNWIHHLNNACGKSENVRYKVIFFGRHGQGYHNVAESTYGTPAWNCYWSLLDGNGTSTWADALLTPVGVKEAQKASNFYKTLYEQQRMPHFETYYSSPLRRCIQTANTTFGTLNMPSNHPFVPTIKELLREDISSHTCDRRSSKSELEKFIPGWKFEAGFTEKDELWKEGEGETPAHALARTKSLLDDVFIHDRSTWISITSHSGAISFLLKNLNHRTWSLSTGQIIPVLIKAEAVAPSSTTTSAGFTPEASCKQPPITSLPDSGCVCSSTGSVPSPSGP</sequence>
<dbReference type="PANTHER" id="PTHR48100:SF32">
    <property type="entry name" value="ANCHORED PROTEIN, PUTATIVE (AFU_ORTHOLOGUE AFUA_1G10590)-RELATED"/>
    <property type="match status" value="1"/>
</dbReference>
<dbReference type="AlphaFoldDB" id="A0A167WS33"/>
<dbReference type="SUPFAM" id="SSF53254">
    <property type="entry name" value="Phosphoglycerate mutase-like"/>
    <property type="match status" value="1"/>
</dbReference>
<dbReference type="EMBL" id="AZGY01000026">
    <property type="protein sequence ID" value="KZZ89199.1"/>
    <property type="molecule type" value="Genomic_DNA"/>
</dbReference>
<accession>A0A167WS33</accession>